<keyword evidence="2" id="KW-1185">Reference proteome</keyword>
<name>A0ACC5STW5_ENSAD</name>
<evidence type="ECO:0000313" key="2">
    <source>
        <dbReference type="Proteomes" id="UP000823773"/>
    </source>
</evidence>
<reference evidence="1" key="1">
    <citation type="submission" date="2021-03" db="EMBL/GenBank/DDBJ databases">
        <title>Genomic Encyclopedia of Type Strains, Phase IV (KMG-IV): sequencing the most valuable type-strain genomes for metagenomic binning, comparative biology and taxonomic classification.</title>
        <authorList>
            <person name="Goeker M."/>
        </authorList>
    </citation>
    <scope>NUCLEOTIDE SEQUENCE</scope>
    <source>
        <strain evidence="1">DSM 18131</strain>
    </source>
</reference>
<gene>
    <name evidence="1" type="ORF">J2Z19_001967</name>
</gene>
<protein>
    <submittedName>
        <fullName evidence="1">Uncharacterized protein</fullName>
    </submittedName>
</protein>
<dbReference type="Proteomes" id="UP000823773">
    <property type="component" value="Unassembled WGS sequence"/>
</dbReference>
<accession>A0ACC5STW5</accession>
<proteinExistence type="predicted"/>
<organism evidence="1 2">
    <name type="scientific">Ensifer adhaerens</name>
    <name type="common">Sinorhizobium morelense</name>
    <dbReference type="NCBI Taxonomy" id="106592"/>
    <lineage>
        <taxon>Bacteria</taxon>
        <taxon>Pseudomonadati</taxon>
        <taxon>Pseudomonadota</taxon>
        <taxon>Alphaproteobacteria</taxon>
        <taxon>Hyphomicrobiales</taxon>
        <taxon>Rhizobiaceae</taxon>
        <taxon>Sinorhizobium/Ensifer group</taxon>
        <taxon>Ensifer</taxon>
    </lineage>
</organism>
<evidence type="ECO:0000313" key="1">
    <source>
        <dbReference type="EMBL" id="MBP1872255.1"/>
    </source>
</evidence>
<comment type="caution">
    <text evidence="1">The sequence shown here is derived from an EMBL/GenBank/DDBJ whole genome shotgun (WGS) entry which is preliminary data.</text>
</comment>
<sequence>MIGRVGAMALLGAFLLAALPSRAEDGRLPGLWRAAGSTLIRCHGCLSVVRHGTVLTVVSEAGWSAVVTADNYGSSSYASGTGWWRTDIDAGRDAPFAVHLALKVSQLSVVFTSGSDRDPASYVKVSYDRRPRGDDEGLGEVRKINISDE</sequence>
<dbReference type="EMBL" id="JAGGJR010000002">
    <property type="protein sequence ID" value="MBP1872255.1"/>
    <property type="molecule type" value="Genomic_DNA"/>
</dbReference>